<comment type="caution">
    <text evidence="1">The sequence shown here is derived from an EMBL/GenBank/DDBJ whole genome shotgun (WGS) entry which is preliminary data.</text>
</comment>
<keyword evidence="2" id="KW-1185">Reference proteome</keyword>
<evidence type="ECO:0000313" key="2">
    <source>
        <dbReference type="Proteomes" id="UP000802098"/>
    </source>
</evidence>
<organism evidence="1 2">
    <name type="scientific">Rubrivivax benzoatilyticus</name>
    <dbReference type="NCBI Taxonomy" id="316997"/>
    <lineage>
        <taxon>Bacteria</taxon>
        <taxon>Pseudomonadati</taxon>
        <taxon>Pseudomonadota</taxon>
        <taxon>Betaproteobacteria</taxon>
        <taxon>Burkholderiales</taxon>
        <taxon>Sphaerotilaceae</taxon>
        <taxon>Rubrivivax</taxon>
    </lineage>
</organism>
<dbReference type="RefSeq" id="WP_009855604.1">
    <property type="nucleotide sequence ID" value="NZ_JAAOCD010000006.1"/>
</dbReference>
<dbReference type="EMBL" id="JAAOCD010000006">
    <property type="protein sequence ID" value="NHK99509.1"/>
    <property type="molecule type" value="Genomic_DNA"/>
</dbReference>
<dbReference type="InterPro" id="IPR036397">
    <property type="entry name" value="RNaseH_sf"/>
</dbReference>
<sequence>MPTCYLATAFWGPDDGPPLSLALVSEEGDEHFVELDAGASDDDWIEAASPLVRERIVAQRAAAGSARTAQQMAEATANWLHRLGSEGEGVKVCFGSPRDWEALLRCLRPTAFCNELMAQMTQVDLTTLVVSLEACALRAESLEASRARGLPGLHALAEALALRRVHRILEERARRLVEFYRSEAFQELVSLHDDPRFEPWLRGWCGERIPALGGARPVDMVSAPGGIDAVLTCLGSALNGGYG</sequence>
<gene>
    <name evidence="1" type="ORF">G7087_14070</name>
</gene>
<protein>
    <submittedName>
        <fullName evidence="1">DUF2384 domain-containing protein</fullName>
    </submittedName>
</protein>
<dbReference type="Proteomes" id="UP000802098">
    <property type="component" value="Unassembled WGS sequence"/>
</dbReference>
<accession>A0ABX0HWX5</accession>
<reference evidence="1 2" key="1">
    <citation type="submission" date="2020-03" db="EMBL/GenBank/DDBJ databases">
        <title>Rubrivivax benzoatilyticus JA2 (sequenced after 10 years sub-culturing).</title>
        <authorList>
            <person name="Gupta D."/>
            <person name="Chintalapati S."/>
            <person name="Chintalapati V.R."/>
        </authorList>
    </citation>
    <scope>NUCLEOTIDE SEQUENCE [LARGE SCALE GENOMIC DNA]</scope>
    <source>
        <strain evidence="1 2">JA2-Mal</strain>
    </source>
</reference>
<proteinExistence type="predicted"/>
<name>A0ABX0HWX5_9BURK</name>
<evidence type="ECO:0000313" key="1">
    <source>
        <dbReference type="EMBL" id="NHK99509.1"/>
    </source>
</evidence>
<dbReference type="Gene3D" id="3.30.420.10">
    <property type="entry name" value="Ribonuclease H-like superfamily/Ribonuclease H"/>
    <property type="match status" value="1"/>
</dbReference>